<comment type="catalytic activity">
    <reaction evidence="14">
        <text>(9Z)-octadecenoyl-CoA + H2O = (9Z)-octadecenoate + CoA + H(+)</text>
        <dbReference type="Rhea" id="RHEA:40139"/>
        <dbReference type="ChEBI" id="CHEBI:15377"/>
        <dbReference type="ChEBI" id="CHEBI:15378"/>
        <dbReference type="ChEBI" id="CHEBI:30823"/>
        <dbReference type="ChEBI" id="CHEBI:57287"/>
        <dbReference type="ChEBI" id="CHEBI:57387"/>
    </reaction>
    <physiologicalReaction direction="left-to-right" evidence="14">
        <dbReference type="Rhea" id="RHEA:40140"/>
    </physiologicalReaction>
</comment>
<comment type="catalytic activity">
    <reaction evidence="22">
        <text>dodecanoyl-CoA + H2O = dodecanoate + CoA + H(+)</text>
        <dbReference type="Rhea" id="RHEA:30135"/>
        <dbReference type="ChEBI" id="CHEBI:15377"/>
        <dbReference type="ChEBI" id="CHEBI:15378"/>
        <dbReference type="ChEBI" id="CHEBI:18262"/>
        <dbReference type="ChEBI" id="CHEBI:57287"/>
        <dbReference type="ChEBI" id="CHEBI:57375"/>
    </reaction>
    <physiologicalReaction direction="left-to-right" evidence="22">
        <dbReference type="Rhea" id="RHEA:30136"/>
    </physiologicalReaction>
</comment>
<evidence type="ECO:0000256" key="18">
    <source>
        <dbReference type="ARBA" id="ARBA00043210"/>
    </source>
</evidence>
<evidence type="ECO:0000313" key="26">
    <source>
        <dbReference type="Proteomes" id="UP000016570"/>
    </source>
</evidence>
<evidence type="ECO:0000256" key="22">
    <source>
        <dbReference type="ARBA" id="ARBA00048074"/>
    </source>
</evidence>
<comment type="caution">
    <text evidence="25">The sequence shown here is derived from an EMBL/GenBank/DDBJ whole genome shotgun (WGS) entry which is preliminary data.</text>
</comment>
<dbReference type="eggNOG" id="COG2050">
    <property type="taxonomic scope" value="Bacteria"/>
</dbReference>
<dbReference type="CDD" id="cd03443">
    <property type="entry name" value="PaaI_thioesterase"/>
    <property type="match status" value="1"/>
</dbReference>
<evidence type="ECO:0000256" key="9">
    <source>
        <dbReference type="ARBA" id="ARBA00022946"/>
    </source>
</evidence>
<organism evidence="25 26">
    <name type="scientific">Vibrio proteolyticus NBRC 13287</name>
    <dbReference type="NCBI Taxonomy" id="1219065"/>
    <lineage>
        <taxon>Bacteria</taxon>
        <taxon>Pseudomonadati</taxon>
        <taxon>Pseudomonadota</taxon>
        <taxon>Gammaproteobacteria</taxon>
        <taxon>Vibrionales</taxon>
        <taxon>Vibrionaceae</taxon>
        <taxon>Vibrio</taxon>
    </lineage>
</organism>
<dbReference type="STRING" id="1219065.VPR01S_05_00970"/>
<comment type="subcellular location">
    <subcellularLocation>
        <location evidence="3">Cell projection</location>
        <location evidence="3">Ruffle membrane</location>
    </subcellularLocation>
    <subcellularLocation>
        <location evidence="2">Cytoplasm</location>
    </subcellularLocation>
    <subcellularLocation>
        <location evidence="1">Membrane</location>
        <topology evidence="1">Peripheral membrane protein</topology>
    </subcellularLocation>
</comment>
<keyword evidence="12" id="KW-0966">Cell projection</keyword>
<evidence type="ECO:0000256" key="21">
    <source>
        <dbReference type="ARBA" id="ARBA00047969"/>
    </source>
</evidence>
<keyword evidence="6" id="KW-0053">Apoptosis</keyword>
<evidence type="ECO:0000256" key="3">
    <source>
        <dbReference type="ARBA" id="ARBA00004632"/>
    </source>
</evidence>
<dbReference type="Pfam" id="PF03061">
    <property type="entry name" value="4HBT"/>
    <property type="match status" value="1"/>
</dbReference>
<evidence type="ECO:0000256" key="16">
    <source>
        <dbReference type="ARBA" id="ARBA00038848"/>
    </source>
</evidence>
<comment type="catalytic activity">
    <reaction evidence="21">
        <text>decanoyl-CoA + H2O = decanoate + CoA + H(+)</text>
        <dbReference type="Rhea" id="RHEA:40059"/>
        <dbReference type="ChEBI" id="CHEBI:15377"/>
        <dbReference type="ChEBI" id="CHEBI:15378"/>
        <dbReference type="ChEBI" id="CHEBI:27689"/>
        <dbReference type="ChEBI" id="CHEBI:57287"/>
        <dbReference type="ChEBI" id="CHEBI:61430"/>
    </reaction>
    <physiologicalReaction direction="left-to-right" evidence="21">
        <dbReference type="Rhea" id="RHEA:40060"/>
    </physiologicalReaction>
</comment>
<evidence type="ECO:0000259" key="24">
    <source>
        <dbReference type="Pfam" id="PF03061"/>
    </source>
</evidence>
<name>U3A0F4_VIBPR</name>
<proteinExistence type="inferred from homology"/>
<accession>U3A0F4</accession>
<dbReference type="RefSeq" id="WP_021704780.1">
    <property type="nucleotide sequence ID" value="NZ_BATJ01000005.1"/>
</dbReference>
<comment type="similarity">
    <text evidence="15">Belongs to the THEM4/THEM5 thioesterase family.</text>
</comment>
<dbReference type="Proteomes" id="UP000016570">
    <property type="component" value="Unassembled WGS sequence"/>
</dbReference>
<evidence type="ECO:0000256" key="1">
    <source>
        <dbReference type="ARBA" id="ARBA00004170"/>
    </source>
</evidence>
<evidence type="ECO:0000256" key="17">
    <source>
        <dbReference type="ARBA" id="ARBA00040123"/>
    </source>
</evidence>
<dbReference type="GO" id="GO:0005737">
    <property type="term" value="C:cytoplasm"/>
    <property type="evidence" value="ECO:0007669"/>
    <property type="project" value="UniProtKB-SubCell"/>
</dbReference>
<dbReference type="EC" id="3.1.2.2" evidence="16"/>
<gene>
    <name evidence="25" type="ORF">VPR01S_05_00970</name>
</gene>
<dbReference type="GO" id="GO:0016289">
    <property type="term" value="F:acyl-CoA hydrolase activity"/>
    <property type="evidence" value="ECO:0007669"/>
    <property type="project" value="UniProtKB-ARBA"/>
</dbReference>
<dbReference type="EMBL" id="BATJ01000005">
    <property type="protein sequence ID" value="GAD66802.1"/>
    <property type="molecule type" value="Genomic_DNA"/>
</dbReference>
<evidence type="ECO:0000256" key="11">
    <source>
        <dbReference type="ARBA" id="ARBA00023136"/>
    </source>
</evidence>
<keyword evidence="5" id="KW-0963">Cytoplasm</keyword>
<dbReference type="GO" id="GO:0016020">
    <property type="term" value="C:membrane"/>
    <property type="evidence" value="ECO:0007669"/>
    <property type="project" value="UniProtKB-SubCell"/>
</dbReference>
<evidence type="ECO:0000256" key="20">
    <source>
        <dbReference type="ARBA" id="ARBA00047734"/>
    </source>
</evidence>
<comment type="catalytic activity">
    <reaction evidence="20">
        <text>hexadecanoyl-CoA + H2O = hexadecanoate + CoA + H(+)</text>
        <dbReference type="Rhea" id="RHEA:16645"/>
        <dbReference type="ChEBI" id="CHEBI:7896"/>
        <dbReference type="ChEBI" id="CHEBI:15377"/>
        <dbReference type="ChEBI" id="CHEBI:15378"/>
        <dbReference type="ChEBI" id="CHEBI:57287"/>
        <dbReference type="ChEBI" id="CHEBI:57379"/>
        <dbReference type="EC" id="3.1.2.2"/>
    </reaction>
    <physiologicalReaction direction="left-to-right" evidence="20">
        <dbReference type="Rhea" id="RHEA:16646"/>
    </physiologicalReaction>
</comment>
<evidence type="ECO:0000256" key="2">
    <source>
        <dbReference type="ARBA" id="ARBA00004496"/>
    </source>
</evidence>
<dbReference type="InterPro" id="IPR052365">
    <property type="entry name" value="THEM4/THEM5_acyl-CoA_thioest"/>
</dbReference>
<protein>
    <recommendedName>
        <fullName evidence="17">Acyl-coenzyme A thioesterase THEM4</fullName>
        <ecNumber evidence="16">3.1.2.2</ecNumber>
    </recommendedName>
    <alternativeName>
        <fullName evidence="18">Thioesterase superfamily member 4</fullName>
    </alternativeName>
</protein>
<keyword evidence="7" id="KW-0378">Hydrolase</keyword>
<evidence type="ECO:0000256" key="4">
    <source>
        <dbReference type="ARBA" id="ARBA00022475"/>
    </source>
</evidence>
<keyword evidence="4" id="KW-1003">Cell membrane</keyword>
<keyword evidence="10" id="KW-0443">Lipid metabolism</keyword>
<comment type="catalytic activity">
    <reaction evidence="23">
        <text>tetradecanoyl-CoA + H2O = tetradecanoate + CoA + H(+)</text>
        <dbReference type="Rhea" id="RHEA:40119"/>
        <dbReference type="ChEBI" id="CHEBI:15377"/>
        <dbReference type="ChEBI" id="CHEBI:15378"/>
        <dbReference type="ChEBI" id="CHEBI:30807"/>
        <dbReference type="ChEBI" id="CHEBI:57287"/>
        <dbReference type="ChEBI" id="CHEBI:57385"/>
    </reaction>
    <physiologicalReaction direction="left-to-right" evidence="23">
        <dbReference type="Rhea" id="RHEA:40120"/>
    </physiologicalReaction>
</comment>
<evidence type="ECO:0000256" key="14">
    <source>
        <dbReference type="ARBA" id="ARBA00037002"/>
    </source>
</evidence>
<keyword evidence="8" id="KW-0276">Fatty acid metabolism</keyword>
<sequence>MSNILASHGGCAVCADPVSNPHSLGVRYEYGAERGVQARFTVAPHHQGYNGILHGGIVSALLDGAMTHCILHRDISALTAQLDVRFHRPITLGEQVIVTAQCESERRGMYTMSAELRVGGELRASAKGKFLRCDLARL</sequence>
<evidence type="ECO:0000256" key="6">
    <source>
        <dbReference type="ARBA" id="ARBA00022703"/>
    </source>
</evidence>
<dbReference type="Gene3D" id="3.10.129.10">
    <property type="entry name" value="Hotdog Thioesterase"/>
    <property type="match status" value="1"/>
</dbReference>
<keyword evidence="11" id="KW-0472">Membrane</keyword>
<dbReference type="PANTHER" id="PTHR12418:SF19">
    <property type="entry name" value="ACYL-COENZYME A THIOESTERASE THEM4"/>
    <property type="match status" value="1"/>
</dbReference>
<comment type="catalytic activity">
    <reaction evidence="19">
        <text>octanoyl-CoA + H2O = octanoate + CoA + H(+)</text>
        <dbReference type="Rhea" id="RHEA:30143"/>
        <dbReference type="ChEBI" id="CHEBI:15377"/>
        <dbReference type="ChEBI" id="CHEBI:15378"/>
        <dbReference type="ChEBI" id="CHEBI:25646"/>
        <dbReference type="ChEBI" id="CHEBI:57287"/>
        <dbReference type="ChEBI" id="CHEBI:57386"/>
    </reaction>
    <physiologicalReaction direction="left-to-right" evidence="19">
        <dbReference type="Rhea" id="RHEA:30144"/>
    </physiologicalReaction>
</comment>
<dbReference type="InterPro" id="IPR006683">
    <property type="entry name" value="Thioestr_dom"/>
</dbReference>
<dbReference type="InterPro" id="IPR003736">
    <property type="entry name" value="PAAI_dom"/>
</dbReference>
<evidence type="ECO:0000256" key="13">
    <source>
        <dbReference type="ARBA" id="ARBA00035852"/>
    </source>
</evidence>
<dbReference type="AlphaFoldDB" id="U3A0F4"/>
<dbReference type="PANTHER" id="PTHR12418">
    <property type="entry name" value="ACYL-COENZYME A THIOESTERASE THEM4"/>
    <property type="match status" value="1"/>
</dbReference>
<evidence type="ECO:0000256" key="15">
    <source>
        <dbReference type="ARBA" id="ARBA00038456"/>
    </source>
</evidence>
<reference evidence="25 26" key="1">
    <citation type="submission" date="2013-09" db="EMBL/GenBank/DDBJ databases">
        <title>Whole genome shotgun sequence of Vibrio proteolyticus NBRC 13287.</title>
        <authorList>
            <person name="Isaki S."/>
            <person name="Hosoyama A."/>
            <person name="Numata M."/>
            <person name="Hashimoto M."/>
            <person name="Hosoyama Y."/>
            <person name="Tsuchikane K."/>
            <person name="Noguchi M."/>
            <person name="Hirakata S."/>
            <person name="Ichikawa N."/>
            <person name="Ohji S."/>
            <person name="Yamazoe A."/>
            <person name="Fujita N."/>
        </authorList>
    </citation>
    <scope>NUCLEOTIDE SEQUENCE [LARGE SCALE GENOMIC DNA]</scope>
    <source>
        <strain evidence="25 26">NBRC 13287</strain>
    </source>
</reference>
<dbReference type="GO" id="GO:0006631">
    <property type="term" value="P:fatty acid metabolic process"/>
    <property type="evidence" value="ECO:0007669"/>
    <property type="project" value="UniProtKB-KW"/>
</dbReference>
<evidence type="ECO:0000313" key="25">
    <source>
        <dbReference type="EMBL" id="GAD66802.1"/>
    </source>
</evidence>
<evidence type="ECO:0000256" key="7">
    <source>
        <dbReference type="ARBA" id="ARBA00022801"/>
    </source>
</evidence>
<dbReference type="InterPro" id="IPR029069">
    <property type="entry name" value="HotDog_dom_sf"/>
</dbReference>
<evidence type="ECO:0000256" key="12">
    <source>
        <dbReference type="ARBA" id="ARBA00023273"/>
    </source>
</evidence>
<comment type="catalytic activity">
    <reaction evidence="13">
        <text>(5Z,8Z,11Z,14Z)-eicosatetraenoyl-CoA + H2O = (5Z,8Z,11Z,14Z)-eicosatetraenoate + CoA + H(+)</text>
        <dbReference type="Rhea" id="RHEA:40151"/>
        <dbReference type="ChEBI" id="CHEBI:15377"/>
        <dbReference type="ChEBI" id="CHEBI:15378"/>
        <dbReference type="ChEBI" id="CHEBI:32395"/>
        <dbReference type="ChEBI" id="CHEBI:57287"/>
        <dbReference type="ChEBI" id="CHEBI:57368"/>
    </reaction>
    <physiologicalReaction direction="left-to-right" evidence="13">
        <dbReference type="Rhea" id="RHEA:40152"/>
    </physiologicalReaction>
</comment>
<dbReference type="SUPFAM" id="SSF54637">
    <property type="entry name" value="Thioesterase/thiol ester dehydrase-isomerase"/>
    <property type="match status" value="1"/>
</dbReference>
<feature type="domain" description="Thioesterase" evidence="24">
    <location>
        <begin position="50"/>
        <end position="120"/>
    </location>
</feature>
<evidence type="ECO:0000256" key="10">
    <source>
        <dbReference type="ARBA" id="ARBA00023098"/>
    </source>
</evidence>
<evidence type="ECO:0000256" key="5">
    <source>
        <dbReference type="ARBA" id="ARBA00022490"/>
    </source>
</evidence>
<keyword evidence="26" id="KW-1185">Reference proteome</keyword>
<evidence type="ECO:0000256" key="23">
    <source>
        <dbReference type="ARBA" id="ARBA00048180"/>
    </source>
</evidence>
<evidence type="ECO:0000256" key="19">
    <source>
        <dbReference type="ARBA" id="ARBA00047588"/>
    </source>
</evidence>
<keyword evidence="9" id="KW-0809">Transit peptide</keyword>
<evidence type="ECO:0000256" key="8">
    <source>
        <dbReference type="ARBA" id="ARBA00022832"/>
    </source>
</evidence>
<dbReference type="NCBIfam" id="TIGR00369">
    <property type="entry name" value="unchar_dom_1"/>
    <property type="match status" value="1"/>
</dbReference>